<protein>
    <submittedName>
        <fullName evidence="2">DUF1329 domain-containing protein</fullName>
    </submittedName>
</protein>
<evidence type="ECO:0000313" key="2">
    <source>
        <dbReference type="EMBL" id="ROZ80379.1"/>
    </source>
</evidence>
<evidence type="ECO:0000256" key="1">
    <source>
        <dbReference type="SAM" id="SignalP"/>
    </source>
</evidence>
<dbReference type="Proteomes" id="UP000275199">
    <property type="component" value="Unassembled WGS sequence"/>
</dbReference>
<dbReference type="Pfam" id="PF07044">
    <property type="entry name" value="DUF1329"/>
    <property type="match status" value="1"/>
</dbReference>
<keyword evidence="3" id="KW-1185">Reference proteome</keyword>
<proteinExistence type="predicted"/>
<comment type="caution">
    <text evidence="2">The sequence shown here is derived from an EMBL/GenBank/DDBJ whole genome shotgun (WGS) entry which is preliminary data.</text>
</comment>
<dbReference type="Gene3D" id="2.50.20.10">
    <property type="entry name" value="Lipoprotein localisation LolA/LolB/LppX"/>
    <property type="match status" value="1"/>
</dbReference>
<dbReference type="InterPro" id="IPR010752">
    <property type="entry name" value="DUF1329"/>
</dbReference>
<name>A0ABX9XCI8_9PSED</name>
<dbReference type="RefSeq" id="WP_123891438.1">
    <property type="nucleotide sequence ID" value="NZ_RKKU01000047.1"/>
</dbReference>
<evidence type="ECO:0000313" key="3">
    <source>
        <dbReference type="Proteomes" id="UP000275199"/>
    </source>
</evidence>
<keyword evidence="1" id="KW-0732">Signal</keyword>
<dbReference type="CDD" id="cd16329">
    <property type="entry name" value="LolA_like"/>
    <property type="match status" value="1"/>
</dbReference>
<feature type="chain" id="PRO_5047467850" evidence="1">
    <location>
        <begin position="20"/>
        <end position="452"/>
    </location>
</feature>
<gene>
    <name evidence="2" type="ORF">EF096_19770</name>
</gene>
<sequence>MKRLIISGFAVALMHSAVAAVTAVEAEQLGSSLTLFGAEAGANANGDIPAYTGGLTTAPAGYVPGSGKYVNPFADEKPLYSVSAVNMTEYSDYLTEGTKALMEAYPTFRVDVYQTHRTVAYPQSALESTKDCAVNARLTDAQGSGFTGGFNCVLFPIPQNGMEVIWNHKTRALGKYQTVIDAEVYNVDSNGRAVLSSGVDQYFHNVFWDPDARAQFEGDRFFSMFRVDYKRPTRGAGEMLLLKDPDNDQEVGRMAWSYLPGQRRVRLAPDVGHDAPNPATSGMTTFDDNQIGGLERFDWVLKGKREMLVPYNNYDAVFWTSKEDLLTPHHAKPEAIRWEKHRVWIVEASLKEGQRHVYSKRRYYIDEDSWAIVAQESYDAQGNLWRVPLFLSFQAYDQQVPYSGWSTMYHDLYTSGWTMYSLLSSNSSKLLYKEGHTDGFFTAEEMAGSGVR</sequence>
<accession>A0ABX9XCI8</accession>
<feature type="signal peptide" evidence="1">
    <location>
        <begin position="1"/>
        <end position="19"/>
    </location>
</feature>
<organism evidence="2 3">
    <name type="scientific">Pseudomonas neustonica</name>
    <dbReference type="NCBI Taxonomy" id="2487346"/>
    <lineage>
        <taxon>Bacteria</taxon>
        <taxon>Pseudomonadati</taxon>
        <taxon>Pseudomonadota</taxon>
        <taxon>Gammaproteobacteria</taxon>
        <taxon>Pseudomonadales</taxon>
        <taxon>Pseudomonadaceae</taxon>
        <taxon>Pseudomonas</taxon>
    </lineage>
</organism>
<dbReference type="EMBL" id="RKKU01000047">
    <property type="protein sequence ID" value="ROZ80379.1"/>
    <property type="molecule type" value="Genomic_DNA"/>
</dbReference>
<reference evidence="2 3" key="1">
    <citation type="submission" date="2018-11" db="EMBL/GenBank/DDBJ databases">
        <authorList>
            <person name="Jang G.I."/>
            <person name="Hwang C.Y."/>
        </authorList>
    </citation>
    <scope>NUCLEOTIDE SEQUENCE [LARGE SCALE GENOMIC DNA]</scope>
    <source>
        <strain evidence="2 3">SSM26</strain>
    </source>
</reference>